<protein>
    <submittedName>
        <fullName evidence="3">Uncharacterized protein</fullName>
    </submittedName>
</protein>
<name>A0A9W8G160_9FUNG</name>
<evidence type="ECO:0000256" key="2">
    <source>
        <dbReference type="SAM" id="SignalP"/>
    </source>
</evidence>
<evidence type="ECO:0000313" key="4">
    <source>
        <dbReference type="Proteomes" id="UP001151518"/>
    </source>
</evidence>
<accession>A0A9W8G160</accession>
<feature type="compositionally biased region" description="Low complexity" evidence="1">
    <location>
        <begin position="106"/>
        <end position="126"/>
    </location>
</feature>
<gene>
    <name evidence="3" type="ORF">GGI25_006328</name>
</gene>
<evidence type="ECO:0000256" key="1">
    <source>
        <dbReference type="SAM" id="MobiDB-lite"/>
    </source>
</evidence>
<evidence type="ECO:0000313" key="3">
    <source>
        <dbReference type="EMBL" id="KAJ2668849.1"/>
    </source>
</evidence>
<dbReference type="AlphaFoldDB" id="A0A9W8G160"/>
<keyword evidence="2" id="KW-0732">Signal</keyword>
<feature type="chain" id="PRO_5040992961" evidence="2">
    <location>
        <begin position="19"/>
        <end position="201"/>
    </location>
</feature>
<dbReference type="EMBL" id="JANBTW010000173">
    <property type="protein sequence ID" value="KAJ2668849.1"/>
    <property type="molecule type" value="Genomic_DNA"/>
</dbReference>
<feature type="compositionally biased region" description="Polar residues" evidence="1">
    <location>
        <begin position="127"/>
        <end position="138"/>
    </location>
</feature>
<dbReference type="OrthoDB" id="5597238at2759"/>
<feature type="compositionally biased region" description="Basic and acidic residues" evidence="1">
    <location>
        <begin position="149"/>
        <end position="158"/>
    </location>
</feature>
<comment type="caution">
    <text evidence="3">The sequence shown here is derived from an EMBL/GenBank/DDBJ whole genome shotgun (WGS) entry which is preliminary data.</text>
</comment>
<organism evidence="3 4">
    <name type="scientific">Coemansia spiralis</name>
    <dbReference type="NCBI Taxonomy" id="417178"/>
    <lineage>
        <taxon>Eukaryota</taxon>
        <taxon>Fungi</taxon>
        <taxon>Fungi incertae sedis</taxon>
        <taxon>Zoopagomycota</taxon>
        <taxon>Kickxellomycotina</taxon>
        <taxon>Kickxellomycetes</taxon>
        <taxon>Kickxellales</taxon>
        <taxon>Kickxellaceae</taxon>
        <taxon>Coemansia</taxon>
    </lineage>
</organism>
<proteinExistence type="predicted"/>
<reference evidence="3" key="1">
    <citation type="submission" date="2022-07" db="EMBL/GenBank/DDBJ databases">
        <title>Phylogenomic reconstructions and comparative analyses of Kickxellomycotina fungi.</title>
        <authorList>
            <person name="Reynolds N.K."/>
            <person name="Stajich J.E."/>
            <person name="Barry K."/>
            <person name="Grigoriev I.V."/>
            <person name="Crous P."/>
            <person name="Smith M.E."/>
        </authorList>
    </citation>
    <scope>NUCLEOTIDE SEQUENCE</scope>
    <source>
        <strain evidence="3">NRRL 3115</strain>
    </source>
</reference>
<dbReference type="Proteomes" id="UP001151518">
    <property type="component" value="Unassembled WGS sequence"/>
</dbReference>
<feature type="compositionally biased region" description="Low complexity" evidence="1">
    <location>
        <begin position="168"/>
        <end position="188"/>
    </location>
</feature>
<feature type="signal peptide" evidence="2">
    <location>
        <begin position="1"/>
        <end position="18"/>
    </location>
</feature>
<sequence length="201" mass="20216">MKFAAATALLGLVTVAFAQESSSSSLNAFQQCLQSKCPNNTGDVNCQAACSSNPNPNASMIEATNECYKKCNGLGYQEAIDCQTQCNQIYNPTGVVVSNHLTPAGVTAASSSGSSAASSTGSASSTPDANSKSSTGSHASEANSEDEASNERSNHESGEESDSESGSHHGSSTHESTKTSSASSMKAALSAAAIVAAAALF</sequence>
<feature type="region of interest" description="Disordered" evidence="1">
    <location>
        <begin position="106"/>
        <end position="188"/>
    </location>
</feature>